<gene>
    <name evidence="1" type="ORF">EZS28_047303</name>
</gene>
<proteinExistence type="predicted"/>
<dbReference type="Proteomes" id="UP000324800">
    <property type="component" value="Unassembled WGS sequence"/>
</dbReference>
<dbReference type="EMBL" id="SNRW01031817">
    <property type="protein sequence ID" value="KAA6357171.1"/>
    <property type="molecule type" value="Genomic_DNA"/>
</dbReference>
<organism evidence="1 2">
    <name type="scientific">Streblomastix strix</name>
    <dbReference type="NCBI Taxonomy" id="222440"/>
    <lineage>
        <taxon>Eukaryota</taxon>
        <taxon>Metamonada</taxon>
        <taxon>Preaxostyla</taxon>
        <taxon>Oxymonadida</taxon>
        <taxon>Streblomastigidae</taxon>
        <taxon>Streblomastix</taxon>
    </lineage>
</organism>
<protein>
    <submittedName>
        <fullName evidence="1">Uncharacterized protein</fullName>
    </submittedName>
</protein>
<dbReference type="AlphaFoldDB" id="A0A5J4THX8"/>
<evidence type="ECO:0000313" key="1">
    <source>
        <dbReference type="EMBL" id="KAA6357171.1"/>
    </source>
</evidence>
<accession>A0A5J4THX8</accession>
<name>A0A5J4THX8_9EUKA</name>
<reference evidence="1 2" key="1">
    <citation type="submission" date="2019-03" db="EMBL/GenBank/DDBJ databases">
        <title>Single cell metagenomics reveals metabolic interactions within the superorganism composed of flagellate Streblomastix strix and complex community of Bacteroidetes bacteria on its surface.</title>
        <authorList>
            <person name="Treitli S.C."/>
            <person name="Kolisko M."/>
            <person name="Husnik F."/>
            <person name="Keeling P."/>
            <person name="Hampl V."/>
        </authorList>
    </citation>
    <scope>NUCLEOTIDE SEQUENCE [LARGE SCALE GENOMIC DNA]</scope>
    <source>
        <strain evidence="1">ST1C</strain>
    </source>
</reference>
<evidence type="ECO:0000313" key="2">
    <source>
        <dbReference type="Proteomes" id="UP000324800"/>
    </source>
</evidence>
<sequence length="67" mass="7795">MEPIKNGELEFQSEVEFIRKYHKNLIEQHLSDLHVEHRPMKDIHLEASKFPGDVGACKVLKKTLNVV</sequence>
<comment type="caution">
    <text evidence="1">The sequence shown here is derived from an EMBL/GenBank/DDBJ whole genome shotgun (WGS) entry which is preliminary data.</text>
</comment>